<keyword evidence="2" id="KW-1185">Reference proteome</keyword>
<protein>
    <submittedName>
        <fullName evidence="1">Uncharacterized protein</fullName>
    </submittedName>
</protein>
<organism evidence="1 2">
    <name type="scientific">Catharanthus roseus</name>
    <name type="common">Madagascar periwinkle</name>
    <name type="synonym">Vinca rosea</name>
    <dbReference type="NCBI Taxonomy" id="4058"/>
    <lineage>
        <taxon>Eukaryota</taxon>
        <taxon>Viridiplantae</taxon>
        <taxon>Streptophyta</taxon>
        <taxon>Embryophyta</taxon>
        <taxon>Tracheophyta</taxon>
        <taxon>Spermatophyta</taxon>
        <taxon>Magnoliopsida</taxon>
        <taxon>eudicotyledons</taxon>
        <taxon>Gunneridae</taxon>
        <taxon>Pentapetalae</taxon>
        <taxon>asterids</taxon>
        <taxon>lamiids</taxon>
        <taxon>Gentianales</taxon>
        <taxon>Apocynaceae</taxon>
        <taxon>Rauvolfioideae</taxon>
        <taxon>Vinceae</taxon>
        <taxon>Catharanthinae</taxon>
        <taxon>Catharanthus</taxon>
    </lineage>
</organism>
<comment type="caution">
    <text evidence="1">The sequence shown here is derived from an EMBL/GenBank/DDBJ whole genome shotgun (WGS) entry which is preliminary data.</text>
</comment>
<proteinExistence type="predicted"/>
<sequence length="180" mass="18339">MKAFYKIVLLVLAISTLVAEEAAMAAKIEVGGSQGWDASTDFGTWASAQTFKVGDQLEFKYSSLHSVVELANESAYKSCDITTSVNSMSTGNDVVKLDKPGTRYFACGTPGHCSQGMKVKVTVAAANGSPSSSSSSSTPSSSSSSSSSASPASTSAAVASAIATLILGASLLGLQMLLFI</sequence>
<dbReference type="Proteomes" id="UP001060085">
    <property type="component" value="Linkage Group LG08"/>
</dbReference>
<reference evidence="2" key="1">
    <citation type="journal article" date="2023" name="Nat. Plants">
        <title>Single-cell RNA sequencing provides a high-resolution roadmap for understanding the multicellular compartmentation of specialized metabolism.</title>
        <authorList>
            <person name="Sun S."/>
            <person name="Shen X."/>
            <person name="Li Y."/>
            <person name="Li Y."/>
            <person name="Wang S."/>
            <person name="Li R."/>
            <person name="Zhang H."/>
            <person name="Shen G."/>
            <person name="Guo B."/>
            <person name="Wei J."/>
            <person name="Xu J."/>
            <person name="St-Pierre B."/>
            <person name="Chen S."/>
            <person name="Sun C."/>
        </authorList>
    </citation>
    <scope>NUCLEOTIDE SEQUENCE [LARGE SCALE GENOMIC DNA]</scope>
</reference>
<evidence type="ECO:0000313" key="1">
    <source>
        <dbReference type="EMBL" id="KAI5651106.1"/>
    </source>
</evidence>
<dbReference type="EMBL" id="CM044708">
    <property type="protein sequence ID" value="KAI5651106.1"/>
    <property type="molecule type" value="Genomic_DNA"/>
</dbReference>
<gene>
    <name evidence="1" type="ORF">M9H77_37111</name>
</gene>
<accession>A0ACB9ZV14</accession>
<name>A0ACB9ZV14_CATRO</name>
<evidence type="ECO:0000313" key="2">
    <source>
        <dbReference type="Proteomes" id="UP001060085"/>
    </source>
</evidence>